<organism evidence="3 4">
    <name type="scientific">Rhizobium herbae</name>
    <dbReference type="NCBI Taxonomy" id="508661"/>
    <lineage>
        <taxon>Bacteria</taxon>
        <taxon>Pseudomonadati</taxon>
        <taxon>Pseudomonadota</taxon>
        <taxon>Alphaproteobacteria</taxon>
        <taxon>Hyphomicrobiales</taxon>
        <taxon>Rhizobiaceae</taxon>
        <taxon>Rhizobium/Agrobacterium group</taxon>
        <taxon>Rhizobium</taxon>
    </lineage>
</organism>
<dbReference type="InterPro" id="IPR025240">
    <property type="entry name" value="DUF4189"/>
</dbReference>
<gene>
    <name evidence="3" type="ORF">JNB71_03715</name>
</gene>
<comment type="caution">
    <text evidence="3">The sequence shown here is derived from an EMBL/GenBank/DDBJ whole genome shotgun (WGS) entry which is preliminary data.</text>
</comment>
<evidence type="ECO:0000259" key="2">
    <source>
        <dbReference type="Pfam" id="PF13827"/>
    </source>
</evidence>
<evidence type="ECO:0000256" key="1">
    <source>
        <dbReference type="SAM" id="SignalP"/>
    </source>
</evidence>
<dbReference type="RefSeq" id="WP_220370472.1">
    <property type="nucleotide sequence ID" value="NZ_JAEUAO010000001.1"/>
</dbReference>
<sequence length="127" mass="13222">MPHCTQILSAALVTIAFLTGAGATAANADSFGAIALSPATGATGWSHDYASRWEAEEVAQSHCYQHAGDCRVAIWFKNACGAVARGPDGWGADWASGRGQAKRAAIAACSNHSYGCEVIRWQCSGAY</sequence>
<dbReference type="EMBL" id="JAEUAO010000001">
    <property type="protein sequence ID" value="MBW9062417.1"/>
    <property type="molecule type" value="Genomic_DNA"/>
</dbReference>
<accession>A0ABS7H7B6</accession>
<feature type="chain" id="PRO_5046705414" evidence="1">
    <location>
        <begin position="26"/>
        <end position="127"/>
    </location>
</feature>
<dbReference type="Proteomes" id="UP000757604">
    <property type="component" value="Unassembled WGS sequence"/>
</dbReference>
<evidence type="ECO:0000313" key="3">
    <source>
        <dbReference type="EMBL" id="MBW9062417.1"/>
    </source>
</evidence>
<dbReference type="Pfam" id="PF13827">
    <property type="entry name" value="DUF4189"/>
    <property type="match status" value="1"/>
</dbReference>
<evidence type="ECO:0000313" key="4">
    <source>
        <dbReference type="Proteomes" id="UP000757604"/>
    </source>
</evidence>
<feature type="signal peptide" evidence="1">
    <location>
        <begin position="1"/>
        <end position="25"/>
    </location>
</feature>
<reference evidence="3 4" key="1">
    <citation type="journal article" date="2021" name="MBio">
        <title>Poor Competitiveness of Bradyrhizobium in Pigeon Pea Root Colonization in Indian Soils.</title>
        <authorList>
            <person name="Chalasani D."/>
            <person name="Basu A."/>
            <person name="Pullabhotla S.V.S.R.N."/>
            <person name="Jorrin B."/>
            <person name="Neal A.L."/>
            <person name="Poole P.S."/>
            <person name="Podile A.R."/>
            <person name="Tkacz A."/>
        </authorList>
    </citation>
    <scope>NUCLEOTIDE SEQUENCE [LARGE SCALE GENOMIC DNA]</scope>
    <source>
        <strain evidence="3 4">HU44</strain>
    </source>
</reference>
<name>A0ABS7H7B6_9HYPH</name>
<feature type="domain" description="DUF4189" evidence="2">
    <location>
        <begin position="31"/>
        <end position="123"/>
    </location>
</feature>
<keyword evidence="4" id="KW-1185">Reference proteome</keyword>
<proteinExistence type="predicted"/>
<protein>
    <submittedName>
        <fullName evidence="3">DUF4189 domain-containing protein</fullName>
    </submittedName>
</protein>
<keyword evidence="1" id="KW-0732">Signal</keyword>